<dbReference type="Pfam" id="PF00571">
    <property type="entry name" value="CBS"/>
    <property type="match status" value="2"/>
</dbReference>
<sequence>MFIQDYISKDFPSFDISNSIEEAAETAREFSYSHVFVTRNGAFLGAISLAFLEESPEGTLHSLEIHFERFAVLEDGHLLDAIKLFHIFSSNLVPVIDKQERYLGYISSDDIFNEFSKYPLFSESGAVIIIQKNYRDYSFTEIAKIVEENNSKIFGSFISAIEGDDVQITLKISSENLSSIDETFERYGYEVIVKHYDDGKEELLKARFGFFQKYLEF</sequence>
<feature type="domain" description="CBS" evidence="1">
    <location>
        <begin position="4"/>
        <end position="49"/>
    </location>
</feature>
<dbReference type="Proteomes" id="UP000236738">
    <property type="component" value="Unassembled WGS sequence"/>
</dbReference>
<evidence type="ECO:0000259" key="1">
    <source>
        <dbReference type="Pfam" id="PF00571"/>
    </source>
</evidence>
<dbReference type="Gene3D" id="3.10.580.10">
    <property type="entry name" value="CBS-domain"/>
    <property type="match status" value="1"/>
</dbReference>
<dbReference type="EMBL" id="FNUS01000003">
    <property type="protein sequence ID" value="SEG17633.1"/>
    <property type="molecule type" value="Genomic_DNA"/>
</dbReference>
<dbReference type="AlphaFoldDB" id="A0A1H5Y120"/>
<dbReference type="OrthoDB" id="1523762at2"/>
<dbReference type="InterPro" id="IPR000644">
    <property type="entry name" value="CBS_dom"/>
</dbReference>
<organism evidence="2 3">
    <name type="scientific">Halpernia humi</name>
    <dbReference type="NCBI Taxonomy" id="493375"/>
    <lineage>
        <taxon>Bacteria</taxon>
        <taxon>Pseudomonadati</taxon>
        <taxon>Bacteroidota</taxon>
        <taxon>Flavobacteriia</taxon>
        <taxon>Flavobacteriales</taxon>
        <taxon>Weeksellaceae</taxon>
        <taxon>Chryseobacterium group</taxon>
        <taxon>Halpernia</taxon>
    </lineage>
</organism>
<keyword evidence="3" id="KW-1185">Reference proteome</keyword>
<name>A0A1H5Y120_9FLAO</name>
<dbReference type="RefSeq" id="WP_103913594.1">
    <property type="nucleotide sequence ID" value="NZ_FNUS01000003.1"/>
</dbReference>
<feature type="domain" description="CBS" evidence="1">
    <location>
        <begin position="72"/>
        <end position="115"/>
    </location>
</feature>
<proteinExistence type="predicted"/>
<accession>A0A1H5Y120</accession>
<evidence type="ECO:0000313" key="3">
    <source>
        <dbReference type="Proteomes" id="UP000236738"/>
    </source>
</evidence>
<reference evidence="3" key="1">
    <citation type="submission" date="2016-10" db="EMBL/GenBank/DDBJ databases">
        <authorList>
            <person name="Varghese N."/>
            <person name="Submissions S."/>
        </authorList>
    </citation>
    <scope>NUCLEOTIDE SEQUENCE [LARGE SCALE GENOMIC DNA]</scope>
    <source>
        <strain evidence="3">DSM 21580</strain>
    </source>
</reference>
<dbReference type="SUPFAM" id="SSF54631">
    <property type="entry name" value="CBS-domain pair"/>
    <property type="match status" value="1"/>
</dbReference>
<evidence type="ECO:0000313" key="2">
    <source>
        <dbReference type="EMBL" id="SEG17633.1"/>
    </source>
</evidence>
<dbReference type="InterPro" id="IPR046342">
    <property type="entry name" value="CBS_dom_sf"/>
</dbReference>
<gene>
    <name evidence="2" type="ORF">SAMN05421847_1633</name>
</gene>
<protein>
    <submittedName>
        <fullName evidence="2">CBS domain-containing protein</fullName>
    </submittedName>
</protein>